<organism evidence="2 3">
    <name type="scientific">Escherichia coli</name>
    <dbReference type="NCBI Taxonomy" id="562"/>
    <lineage>
        <taxon>Bacteria</taxon>
        <taxon>Pseudomonadati</taxon>
        <taxon>Pseudomonadota</taxon>
        <taxon>Gammaproteobacteria</taxon>
        <taxon>Enterobacterales</taxon>
        <taxon>Enterobacteriaceae</taxon>
        <taxon>Escherichia</taxon>
    </lineage>
</organism>
<feature type="region of interest" description="Disordered" evidence="1">
    <location>
        <begin position="1"/>
        <end position="28"/>
    </location>
</feature>
<comment type="caution">
    <text evidence="2">The sequence shown here is derived from an EMBL/GenBank/DDBJ whole genome shotgun (WGS) entry which is preliminary data.</text>
</comment>
<evidence type="ECO:0000313" key="2">
    <source>
        <dbReference type="EMBL" id="RVE15222.1"/>
    </source>
</evidence>
<dbReference type="Proteomes" id="UP000288459">
    <property type="component" value="Unassembled WGS sequence"/>
</dbReference>
<name>A0A8B3M9Z6_ECOLX</name>
<evidence type="ECO:0000256" key="1">
    <source>
        <dbReference type="SAM" id="MobiDB-lite"/>
    </source>
</evidence>
<sequence>MKRRSADGSVGSPHARVGNCQTSNKTKGSVGRLGLLFYLLFVGEHSPNQDKSAGSGFERCEATARRVAGRTPAINCQTSNQAKGHPKGWPFCFSN</sequence>
<gene>
    <name evidence="2" type="ORF">CIG67_06105</name>
</gene>
<protein>
    <submittedName>
        <fullName evidence="2">Uncharacterized protein</fullName>
    </submittedName>
</protein>
<reference evidence="2 3" key="1">
    <citation type="submission" date="2017-08" db="EMBL/GenBank/DDBJ databases">
        <title>Sequencing of Escherichia coli CCPM 6219.</title>
        <authorList>
            <person name="Liu S.-L."/>
            <person name="Zhou Y.-J."/>
            <person name="Zhao M.-F."/>
        </authorList>
    </citation>
    <scope>NUCLEOTIDE SEQUENCE [LARGE SCALE GENOMIC DNA]</scope>
    <source>
        <strain evidence="2 3">CCPM 6219</strain>
    </source>
</reference>
<dbReference type="AlphaFoldDB" id="A0A8B3M9Z6"/>
<accession>A0A8B3M9Z6</accession>
<evidence type="ECO:0000313" key="3">
    <source>
        <dbReference type="Proteomes" id="UP000288459"/>
    </source>
</evidence>
<dbReference type="EMBL" id="NPIM01000097">
    <property type="protein sequence ID" value="RVE15222.1"/>
    <property type="molecule type" value="Genomic_DNA"/>
</dbReference>
<proteinExistence type="predicted"/>
<feature type="region of interest" description="Disordered" evidence="1">
    <location>
        <begin position="71"/>
        <end position="95"/>
    </location>
</feature>